<dbReference type="STRING" id="915471.SAMN05216201_12438"/>
<sequence>MTAALPLESRPRSRRLFFSSIAASDEGVPATWSRARRAAASSFPARLATSRPRSTIATFDDEPRAPSPVPTMTADAGAGSRIAASDDEIHPLTLEGPSCGGFSRPAAARTGYVVLRIEPGGRAARLAPGGLPAPSRRSPGRWPSPLGFAALTGLPGPFPGPSLPCPTGAAVVDSFGTSRPRPAGAALTLTLEGQRGRRDVDTWGAAADFGLVEPSRRPPRRPKCLIGMELSTEVVDNPVRNPAPVLTLEGRPY</sequence>
<dbReference type="EMBL" id="FNZE01000024">
    <property type="protein sequence ID" value="SEJ88048.1"/>
    <property type="molecule type" value="Genomic_DNA"/>
</dbReference>
<evidence type="ECO:0000313" key="2">
    <source>
        <dbReference type="Proteomes" id="UP000242930"/>
    </source>
</evidence>
<gene>
    <name evidence="1" type="ORF">SAMN05216201_12438</name>
</gene>
<dbReference type="AlphaFoldDB" id="A0A1H7CEI7"/>
<organism evidence="1 2">
    <name type="scientific">Pseudomonas linyingensis</name>
    <dbReference type="NCBI Taxonomy" id="915471"/>
    <lineage>
        <taxon>Bacteria</taxon>
        <taxon>Pseudomonadati</taxon>
        <taxon>Pseudomonadota</taxon>
        <taxon>Gammaproteobacteria</taxon>
        <taxon>Pseudomonadales</taxon>
        <taxon>Pseudomonadaceae</taxon>
        <taxon>Pseudomonas</taxon>
    </lineage>
</organism>
<protein>
    <submittedName>
        <fullName evidence="1">Uncharacterized protein</fullName>
    </submittedName>
</protein>
<accession>A0A1H7CEI7</accession>
<proteinExistence type="predicted"/>
<dbReference type="Proteomes" id="UP000242930">
    <property type="component" value="Unassembled WGS sequence"/>
</dbReference>
<keyword evidence="2" id="KW-1185">Reference proteome</keyword>
<name>A0A1H7CEI7_9PSED</name>
<reference evidence="2" key="1">
    <citation type="submission" date="2016-10" db="EMBL/GenBank/DDBJ databases">
        <authorList>
            <person name="Varghese N."/>
            <person name="Submissions S."/>
        </authorList>
    </citation>
    <scope>NUCLEOTIDE SEQUENCE [LARGE SCALE GENOMIC DNA]</scope>
    <source>
        <strain evidence="2">LMG 25967</strain>
    </source>
</reference>
<evidence type="ECO:0000313" key="1">
    <source>
        <dbReference type="EMBL" id="SEJ88048.1"/>
    </source>
</evidence>